<evidence type="ECO:0000259" key="6">
    <source>
        <dbReference type="SMART" id="SM00482"/>
    </source>
</evidence>
<dbReference type="OMA" id="PENWHIV"/>
<keyword evidence="4" id="KW-0239">DNA-directed DNA polymerase</keyword>
<feature type="domain" description="DNA-directed DNA polymerase family A palm" evidence="6">
    <location>
        <begin position="256"/>
        <end position="479"/>
    </location>
</feature>
<name>A0A915JQM8_ROMCU</name>
<dbReference type="Gene3D" id="1.10.150.20">
    <property type="entry name" value="5' to 3' exonuclease, C-terminal subdomain"/>
    <property type="match status" value="1"/>
</dbReference>
<evidence type="ECO:0000256" key="5">
    <source>
        <dbReference type="ARBA" id="ARBA00031966"/>
    </source>
</evidence>
<protein>
    <recommendedName>
        <fullName evidence="1">DNA-directed DNA polymerase</fullName>
        <ecNumber evidence="1">2.7.7.7</ecNumber>
    </recommendedName>
    <alternativeName>
        <fullName evidence="5">Mitochondrial DNA polymerase catalytic subunit</fullName>
    </alternativeName>
</protein>
<dbReference type="WBParaSite" id="nRc.2.0.1.t28564-RA">
    <property type="protein sequence ID" value="nRc.2.0.1.t28564-RA"/>
    <property type="gene ID" value="nRc.2.0.1.g28564"/>
</dbReference>
<keyword evidence="2" id="KW-0808">Transferase</keyword>
<dbReference type="PROSITE" id="PS00447">
    <property type="entry name" value="DNA_POLYMERASE_A"/>
    <property type="match status" value="1"/>
</dbReference>
<dbReference type="InterPro" id="IPR019760">
    <property type="entry name" value="DNA-dir_DNA_pol_A_CS"/>
</dbReference>
<dbReference type="EC" id="2.7.7.7" evidence="1"/>
<evidence type="ECO:0000256" key="1">
    <source>
        <dbReference type="ARBA" id="ARBA00012417"/>
    </source>
</evidence>
<dbReference type="Proteomes" id="UP000887565">
    <property type="component" value="Unplaced"/>
</dbReference>
<dbReference type="InterPro" id="IPR002297">
    <property type="entry name" value="DNA-dir_DNA_pol_A_mt"/>
</dbReference>
<proteinExistence type="predicted"/>
<dbReference type="GO" id="GO:0008408">
    <property type="term" value="F:3'-5' exonuclease activity"/>
    <property type="evidence" value="ECO:0007669"/>
    <property type="project" value="TreeGrafter"/>
</dbReference>
<evidence type="ECO:0000256" key="2">
    <source>
        <dbReference type="ARBA" id="ARBA00022679"/>
    </source>
</evidence>
<dbReference type="GO" id="GO:0005760">
    <property type="term" value="C:gamma DNA polymerase complex"/>
    <property type="evidence" value="ECO:0007669"/>
    <property type="project" value="InterPro"/>
</dbReference>
<evidence type="ECO:0000256" key="3">
    <source>
        <dbReference type="ARBA" id="ARBA00022695"/>
    </source>
</evidence>
<accession>A0A915JQM8</accession>
<evidence type="ECO:0000313" key="8">
    <source>
        <dbReference type="WBParaSite" id="nRc.2.0.1.t28564-RA"/>
    </source>
</evidence>
<keyword evidence="7" id="KW-1185">Reference proteome</keyword>
<dbReference type="InterPro" id="IPR043502">
    <property type="entry name" value="DNA/RNA_pol_sf"/>
</dbReference>
<dbReference type="SMART" id="SM00482">
    <property type="entry name" value="POLAc"/>
    <property type="match status" value="1"/>
</dbReference>
<keyword evidence="3" id="KW-0548">Nucleotidyltransferase</keyword>
<dbReference type="GO" id="GO:0003677">
    <property type="term" value="F:DNA binding"/>
    <property type="evidence" value="ECO:0007669"/>
    <property type="project" value="InterPro"/>
</dbReference>
<dbReference type="PANTHER" id="PTHR10267:SF0">
    <property type="entry name" value="DNA POLYMERASE SUBUNIT GAMMA-1"/>
    <property type="match status" value="1"/>
</dbReference>
<dbReference type="GO" id="GO:0006264">
    <property type="term" value="P:mitochondrial DNA replication"/>
    <property type="evidence" value="ECO:0007669"/>
    <property type="project" value="TreeGrafter"/>
</dbReference>
<dbReference type="SUPFAM" id="SSF56672">
    <property type="entry name" value="DNA/RNA polymerases"/>
    <property type="match status" value="1"/>
</dbReference>
<dbReference type="AlphaFoldDB" id="A0A915JQM8"/>
<dbReference type="InterPro" id="IPR001098">
    <property type="entry name" value="DNA-dir_DNA_pol_A_palm_dom"/>
</dbReference>
<organism evidence="7 8">
    <name type="scientific">Romanomermis culicivorax</name>
    <name type="common">Nematode worm</name>
    <dbReference type="NCBI Taxonomy" id="13658"/>
    <lineage>
        <taxon>Eukaryota</taxon>
        <taxon>Metazoa</taxon>
        <taxon>Ecdysozoa</taxon>
        <taxon>Nematoda</taxon>
        <taxon>Enoplea</taxon>
        <taxon>Dorylaimia</taxon>
        <taxon>Mermithida</taxon>
        <taxon>Mermithoidea</taxon>
        <taxon>Mermithidae</taxon>
        <taxon>Romanomermis</taxon>
    </lineage>
</organism>
<dbReference type="GO" id="GO:0003887">
    <property type="term" value="F:DNA-directed DNA polymerase activity"/>
    <property type="evidence" value="ECO:0007669"/>
    <property type="project" value="UniProtKB-KW"/>
</dbReference>
<evidence type="ECO:0000313" key="7">
    <source>
        <dbReference type="Proteomes" id="UP000887565"/>
    </source>
</evidence>
<evidence type="ECO:0000256" key="4">
    <source>
        <dbReference type="ARBA" id="ARBA00022932"/>
    </source>
</evidence>
<sequence length="564" mass="63763">MKANSDDDENCTTQKFESWLNAAQHIHLIDGFDFGPSSISVQKQVTPKLLRLQWNNFPLYYSSKFGWGYLSPKSGVEINDFDHMKESASVLKVLRNSTFYTLKFPLKALLQYILSKPHSCHPEEGRICKMPGFEKLAIDYMKLPHKDGPENNVGNPLAKDFIHFIDQNILSSENAFHAQLLASLTLRCSYWKNNADRIQKLLLVLLPDMMLPDILKSNSKSVGIILPRMVVAGTVTRRAVEPTWMTVSNAKKDRIGSELKAMIQAPDNYCFVGADVDSQELWIAGLLADSSKHKMHGCTPFSFMLLKGTKADGTDQHSVVAKSLGITRDQAKIINYGRFYGAGLNYAARLLQQFKPHESQWKVKSAAINLYKFTKGVRTNKTTQKNRNNNVFPSELIDRNFLWKNGSESDLFNCLESIARSPKPETPVLKCRLSRSLEPDVVGEKVYIFIVDNSGIISIIKSFRESVIYQVRYLVKEEDKYKAALALQISNLLTRSFFVYSVGMRDLPLSVAYFSQVDIDKTIRKESNDDCVTPSNPLGLETCYNIPKGESLNIRQLLSKLEGN</sequence>
<reference evidence="8" key="1">
    <citation type="submission" date="2022-11" db="UniProtKB">
        <authorList>
            <consortium name="WormBaseParasite"/>
        </authorList>
    </citation>
    <scope>IDENTIFICATION</scope>
</reference>
<dbReference type="PRINTS" id="PR00867">
    <property type="entry name" value="DNAPOLG"/>
</dbReference>
<dbReference type="PANTHER" id="PTHR10267">
    <property type="entry name" value="DNA POLYMERASE SUBUNIT GAMMA-1"/>
    <property type="match status" value="1"/>
</dbReference>